<evidence type="ECO:0000313" key="2">
    <source>
        <dbReference type="Proteomes" id="UP001178507"/>
    </source>
</evidence>
<protein>
    <submittedName>
        <fullName evidence="1">Uncharacterized protein</fullName>
    </submittedName>
</protein>
<name>A0AA36HY26_9DINO</name>
<gene>
    <name evidence="1" type="ORF">EVOR1521_LOCUS6262</name>
</gene>
<dbReference type="Gene3D" id="1.25.70.10">
    <property type="entry name" value="Transcription termination factor 3, mitochondrial"/>
    <property type="match status" value="1"/>
</dbReference>
<sequence length="338" mass="37436">MLSATAGPQPCFFGRSNVARALVSMSGRRKGLLTLTAVLCINWLPDQTASWSAALAPGWWRRGRPRKLHGRRAEVELLSQVARVLMPDEPIGELFRRFPSPAGWKGNYLDPDLAAYGVLKSPDAALFVEYDGFWRHGQAEGRQRDARKTAALLAFAPVGSKVLRIGHLPAAEEPMGAVHIRMKPWRQGDVKSFENVLSVLTRRMGRQLGKDLRSDVRKRLQDFEQRTCAVAITYATSAYVCGTARNLTDVLLPLAEIGMDKAGIAAVGSRCRPVSEASVRQTVMSLEVVGLSKAQITKAVASRPSLLGYSIEDNLKPTMRWLQWLLFRHCWVTASRTT</sequence>
<reference evidence="1" key="1">
    <citation type="submission" date="2023-08" db="EMBL/GenBank/DDBJ databases">
        <authorList>
            <person name="Chen Y."/>
            <person name="Shah S."/>
            <person name="Dougan E. K."/>
            <person name="Thang M."/>
            <person name="Chan C."/>
        </authorList>
    </citation>
    <scope>NUCLEOTIDE SEQUENCE</scope>
</reference>
<accession>A0AA36HY26</accession>
<comment type="caution">
    <text evidence="1">The sequence shown here is derived from an EMBL/GenBank/DDBJ whole genome shotgun (WGS) entry which is preliminary data.</text>
</comment>
<keyword evidence="2" id="KW-1185">Reference proteome</keyword>
<evidence type="ECO:0000313" key="1">
    <source>
        <dbReference type="EMBL" id="CAJ1377480.1"/>
    </source>
</evidence>
<proteinExistence type="predicted"/>
<organism evidence="1 2">
    <name type="scientific">Effrenium voratum</name>
    <dbReference type="NCBI Taxonomy" id="2562239"/>
    <lineage>
        <taxon>Eukaryota</taxon>
        <taxon>Sar</taxon>
        <taxon>Alveolata</taxon>
        <taxon>Dinophyceae</taxon>
        <taxon>Suessiales</taxon>
        <taxon>Symbiodiniaceae</taxon>
        <taxon>Effrenium</taxon>
    </lineage>
</organism>
<dbReference type="EMBL" id="CAUJNA010000466">
    <property type="protein sequence ID" value="CAJ1377480.1"/>
    <property type="molecule type" value="Genomic_DNA"/>
</dbReference>
<dbReference type="Proteomes" id="UP001178507">
    <property type="component" value="Unassembled WGS sequence"/>
</dbReference>
<dbReference type="InterPro" id="IPR038538">
    <property type="entry name" value="MTERF_sf"/>
</dbReference>
<dbReference type="AlphaFoldDB" id="A0AA36HY26"/>